<evidence type="ECO:0000313" key="2">
    <source>
        <dbReference type="Proteomes" id="UP000018208"/>
    </source>
</evidence>
<gene>
    <name evidence="1" type="ORF">SS50377_24868</name>
</gene>
<sequence length="91" mass="9477">MSAATPQPRWDAIPAEQAAQYALAGALEETSGQGVTYPAKFRAGHTAGARLHLVRWYRAHLPPCGDDRTGCLGGAAARSPAGAIATCRISM</sequence>
<dbReference type="KEGG" id="ssao:94298891"/>
<proteinExistence type="predicted"/>
<accession>A0A9P8LR14</accession>
<dbReference type="GeneID" id="94298891"/>
<dbReference type="RefSeq" id="XP_067763528.1">
    <property type="nucleotide sequence ID" value="XM_067908707.1"/>
</dbReference>
<dbReference type="Proteomes" id="UP000018208">
    <property type="component" value="Unassembled WGS sequence"/>
</dbReference>
<keyword evidence="2" id="KW-1185">Reference proteome</keyword>
<name>A0A9P8LR14_9EUKA</name>
<reference evidence="1 2" key="1">
    <citation type="journal article" date="2014" name="PLoS Genet.">
        <title>The Genome of Spironucleus salmonicida Highlights a Fish Pathogen Adapted to Fluctuating Environments.</title>
        <authorList>
            <person name="Xu F."/>
            <person name="Jerlstrom-Hultqvist J."/>
            <person name="Einarsson E."/>
            <person name="Astvaldsson A."/>
            <person name="Svard S.G."/>
            <person name="Andersson J.O."/>
        </authorList>
    </citation>
    <scope>NUCLEOTIDE SEQUENCE [LARGE SCALE GENOMIC DNA]</scope>
    <source>
        <strain evidence="1 2">ATCC 50377</strain>
    </source>
</reference>
<organism evidence="1 2">
    <name type="scientific">Spironucleus salmonicida</name>
    <dbReference type="NCBI Taxonomy" id="348837"/>
    <lineage>
        <taxon>Eukaryota</taxon>
        <taxon>Metamonada</taxon>
        <taxon>Diplomonadida</taxon>
        <taxon>Hexamitidae</taxon>
        <taxon>Hexamitinae</taxon>
        <taxon>Spironucleus</taxon>
    </lineage>
</organism>
<comment type="caution">
    <text evidence="1">The sequence shown here is derived from an EMBL/GenBank/DDBJ whole genome shotgun (WGS) entry which is preliminary data.</text>
</comment>
<protein>
    <submittedName>
        <fullName evidence="1">Uncharacterized protein</fullName>
    </submittedName>
</protein>
<dbReference type="AlphaFoldDB" id="A0A9P8LR14"/>
<evidence type="ECO:0000313" key="1">
    <source>
        <dbReference type="EMBL" id="KAH0572755.1"/>
    </source>
</evidence>
<dbReference type="EMBL" id="AUWU02000005">
    <property type="protein sequence ID" value="KAH0572755.1"/>
    <property type="molecule type" value="Genomic_DNA"/>
</dbReference>